<dbReference type="InterPro" id="IPR035965">
    <property type="entry name" value="PAS-like_dom_sf"/>
</dbReference>
<evidence type="ECO:0000259" key="11">
    <source>
        <dbReference type="PROSITE" id="PS50109"/>
    </source>
</evidence>
<dbReference type="Pfam" id="PF02518">
    <property type="entry name" value="HATPase_c"/>
    <property type="match status" value="1"/>
</dbReference>
<dbReference type="SUPFAM" id="SSF55785">
    <property type="entry name" value="PYP-like sensor domain (PAS domain)"/>
    <property type="match status" value="2"/>
</dbReference>
<dbReference type="Pfam" id="PF13426">
    <property type="entry name" value="PAS_9"/>
    <property type="match status" value="2"/>
</dbReference>
<dbReference type="Gene3D" id="3.30.450.20">
    <property type="entry name" value="PAS domain"/>
    <property type="match status" value="2"/>
</dbReference>
<accession>A0A2T1DAI1</accession>
<dbReference type="Gene3D" id="3.30.565.10">
    <property type="entry name" value="Histidine kinase-like ATPase, C-terminal domain"/>
    <property type="match status" value="1"/>
</dbReference>
<keyword evidence="10" id="KW-0175">Coiled coil</keyword>
<dbReference type="GO" id="GO:0000155">
    <property type="term" value="F:phosphorelay sensor kinase activity"/>
    <property type="evidence" value="ECO:0007669"/>
    <property type="project" value="InterPro"/>
</dbReference>
<feature type="domain" description="PAC" evidence="14">
    <location>
        <begin position="336"/>
        <end position="390"/>
    </location>
</feature>
<dbReference type="PANTHER" id="PTHR43065">
    <property type="entry name" value="SENSOR HISTIDINE KINASE"/>
    <property type="match status" value="1"/>
</dbReference>
<dbReference type="CDD" id="cd00156">
    <property type="entry name" value="REC"/>
    <property type="match status" value="1"/>
</dbReference>
<dbReference type="InterPro" id="IPR000014">
    <property type="entry name" value="PAS"/>
</dbReference>
<dbReference type="InterPro" id="IPR005467">
    <property type="entry name" value="His_kinase_dom"/>
</dbReference>
<dbReference type="PROSITE" id="PS50113">
    <property type="entry name" value="PAC"/>
    <property type="match status" value="2"/>
</dbReference>
<dbReference type="SUPFAM" id="SSF55874">
    <property type="entry name" value="ATPase domain of HSP90 chaperone/DNA topoisomerase II/histidine kinase"/>
    <property type="match status" value="1"/>
</dbReference>
<sequence length="891" mass="99931">MNKTLSARKLAELDTVSSRTIEQLQAEIQDTYGFLPPFFVPATHTPQVFKNLWQQTLSAHIHNPLPDTFKEKLAVYLSRFCAVPYSMICHSCSLYGLGVEAREILALLESPPPTELNIIDHLLMLSAQPDELKTWSELTPALEASLLACASFIALESENTKPCRTELERVLGETNYHFLIAFIAYIKTCHIWMEAHPDVSYVNDRRFQAHFENLVVDEPALLGFFDTYWKQIKREQETWSAQQALIAERRQNELVLRQVAEERLYLARAVASTTESIVITDPNQLDNPIIYVNPAFTRITGYDAQEAIGRNCRFLQGADTDQQAVAQIRAAIAEQREIKITILNYRKDGQPFWNELKIAPVLSEARELLYFVGIAEDITDRVRVEDERKQAEQKIREQAALLDVTTDAIFVQDLSRKILFWNPGAERLYGYQSEEALGQDATVLLHPEKAIQLEQAQKTVLEQGKWHSELNLIHRSGKKLVVESRWTFVKDEHHNPKFILVVSTDITEKKQLEAQFLHAQRMESIGTLASGITHDLNNILTPILAASQLLLLKTSRDDAKQRQLLDMIQTSANRGATLIKQVLSFARGLEGKRSLLQVRHLIAEIRQIIQETFPKAIDVHLDLASDLWLVVGDATHLHQVLMNLCVNARDAMPKGGTLSLIAENLWIDEPYARMNLDAQVGSYIVVTVADTGTGIAPEVLDRIFEPFFTTKDLGKGTGLGLSTVLGIIKSHGGFITVSSTIGEGTQFKVYLPAVKSEEPPSTQVEEFAIGQGELILVVDDEANIREISQAVLETYQYRVLTAIDGIDAIAHYADHKREIDLVLIDLMMPVMDGATTIRALRKLNPQVKIVAVSGLVPSAQMPAIGSEIQAFLPKPYTAKELLTCIQSVLKS</sequence>
<dbReference type="Pfam" id="PF00512">
    <property type="entry name" value="HisKA"/>
    <property type="match status" value="1"/>
</dbReference>
<dbReference type="RefSeq" id="WP_073074226.1">
    <property type="nucleotide sequence ID" value="NZ_MPPI01000032.1"/>
</dbReference>
<feature type="domain" description="PAS" evidence="13">
    <location>
        <begin position="262"/>
        <end position="311"/>
    </location>
</feature>
<evidence type="ECO:0000256" key="5">
    <source>
        <dbReference type="ARBA" id="ARBA00022741"/>
    </source>
</evidence>
<evidence type="ECO:0000256" key="4">
    <source>
        <dbReference type="ARBA" id="ARBA00022679"/>
    </source>
</evidence>
<dbReference type="SMART" id="SM00387">
    <property type="entry name" value="HATPase_c"/>
    <property type="match status" value="1"/>
</dbReference>
<organism evidence="15 16">
    <name type="scientific">Phormidesmis priestleyi ULC007</name>
    <dbReference type="NCBI Taxonomy" id="1920490"/>
    <lineage>
        <taxon>Bacteria</taxon>
        <taxon>Bacillati</taxon>
        <taxon>Cyanobacteriota</taxon>
        <taxon>Cyanophyceae</taxon>
        <taxon>Leptolyngbyales</taxon>
        <taxon>Leptolyngbyaceae</taxon>
        <taxon>Phormidesmis</taxon>
    </lineage>
</organism>
<keyword evidence="8" id="KW-0902">Two-component regulatory system</keyword>
<evidence type="ECO:0000259" key="13">
    <source>
        <dbReference type="PROSITE" id="PS50112"/>
    </source>
</evidence>
<dbReference type="SUPFAM" id="SSF52172">
    <property type="entry name" value="CheY-like"/>
    <property type="match status" value="1"/>
</dbReference>
<dbReference type="InterPro" id="IPR003661">
    <property type="entry name" value="HisK_dim/P_dom"/>
</dbReference>
<dbReference type="AlphaFoldDB" id="A0A2T1DAI1"/>
<proteinExistence type="predicted"/>
<keyword evidence="6" id="KW-0418">Kinase</keyword>
<dbReference type="InterPro" id="IPR001610">
    <property type="entry name" value="PAC"/>
</dbReference>
<comment type="catalytic activity">
    <reaction evidence="1">
        <text>ATP + protein L-histidine = ADP + protein N-phospho-L-histidine.</text>
        <dbReference type="EC" id="2.7.13.3"/>
    </reaction>
</comment>
<feature type="coiled-coil region" evidence="10">
    <location>
        <begin position="374"/>
        <end position="401"/>
    </location>
</feature>
<dbReference type="InterPro" id="IPR000700">
    <property type="entry name" value="PAS-assoc_C"/>
</dbReference>
<dbReference type="PROSITE" id="PS50112">
    <property type="entry name" value="PAS"/>
    <property type="match status" value="2"/>
</dbReference>
<dbReference type="InterPro" id="IPR036097">
    <property type="entry name" value="HisK_dim/P_sf"/>
</dbReference>
<dbReference type="SUPFAM" id="SSF47384">
    <property type="entry name" value="Homodimeric domain of signal transducing histidine kinase"/>
    <property type="match status" value="1"/>
</dbReference>
<protein>
    <recommendedName>
        <fullName evidence="2">histidine kinase</fullName>
        <ecNumber evidence="2">2.7.13.3</ecNumber>
    </recommendedName>
</protein>
<dbReference type="Pfam" id="PF00072">
    <property type="entry name" value="Response_reg"/>
    <property type="match status" value="1"/>
</dbReference>
<evidence type="ECO:0000259" key="14">
    <source>
        <dbReference type="PROSITE" id="PS50113"/>
    </source>
</evidence>
<dbReference type="CDD" id="cd00130">
    <property type="entry name" value="PAS"/>
    <property type="match status" value="2"/>
</dbReference>
<dbReference type="Gene3D" id="3.40.50.2300">
    <property type="match status" value="1"/>
</dbReference>
<evidence type="ECO:0000256" key="6">
    <source>
        <dbReference type="ARBA" id="ARBA00022777"/>
    </source>
</evidence>
<feature type="domain" description="Response regulatory" evidence="12">
    <location>
        <begin position="774"/>
        <end position="889"/>
    </location>
</feature>
<dbReference type="CDD" id="cd00082">
    <property type="entry name" value="HisKA"/>
    <property type="match status" value="1"/>
</dbReference>
<dbReference type="PROSITE" id="PS50109">
    <property type="entry name" value="HIS_KIN"/>
    <property type="match status" value="1"/>
</dbReference>
<name>A0A2T1DAI1_9CYAN</name>
<dbReference type="SUPFAM" id="SSF69118">
    <property type="entry name" value="AhpD-like"/>
    <property type="match status" value="1"/>
</dbReference>
<dbReference type="STRING" id="1920490.GCA_001895925_01795"/>
<dbReference type="Gene3D" id="1.20.1290.10">
    <property type="entry name" value="AhpD-like"/>
    <property type="match status" value="1"/>
</dbReference>
<evidence type="ECO:0000256" key="1">
    <source>
        <dbReference type="ARBA" id="ARBA00000085"/>
    </source>
</evidence>
<keyword evidence="3 9" id="KW-0597">Phosphoprotein</keyword>
<dbReference type="InterPro" id="IPR001789">
    <property type="entry name" value="Sig_transdc_resp-reg_receiver"/>
</dbReference>
<dbReference type="EMBL" id="PVWG01000028">
    <property type="protein sequence ID" value="PSB17453.1"/>
    <property type="molecule type" value="Genomic_DNA"/>
</dbReference>
<dbReference type="SMART" id="SM00091">
    <property type="entry name" value="PAS"/>
    <property type="match status" value="3"/>
</dbReference>
<dbReference type="SMART" id="SM00086">
    <property type="entry name" value="PAC"/>
    <property type="match status" value="2"/>
</dbReference>
<keyword evidence="5" id="KW-0547">Nucleotide-binding</keyword>
<dbReference type="OrthoDB" id="9788063at2"/>
<evidence type="ECO:0000256" key="2">
    <source>
        <dbReference type="ARBA" id="ARBA00012438"/>
    </source>
</evidence>
<dbReference type="Proteomes" id="UP000238634">
    <property type="component" value="Unassembled WGS sequence"/>
</dbReference>
<dbReference type="SMART" id="SM00448">
    <property type="entry name" value="REC"/>
    <property type="match status" value="1"/>
</dbReference>
<reference evidence="15 16" key="2">
    <citation type="submission" date="2018-03" db="EMBL/GenBank/DDBJ databases">
        <title>The ancient ancestry and fast evolution of plastids.</title>
        <authorList>
            <person name="Moore K.R."/>
            <person name="Magnabosco C."/>
            <person name="Momper L."/>
            <person name="Gold D.A."/>
            <person name="Bosak T."/>
            <person name="Fournier G.P."/>
        </authorList>
    </citation>
    <scope>NUCLEOTIDE SEQUENCE [LARGE SCALE GENOMIC DNA]</scope>
    <source>
        <strain evidence="15 16">ULC007</strain>
    </source>
</reference>
<evidence type="ECO:0000256" key="7">
    <source>
        <dbReference type="ARBA" id="ARBA00022840"/>
    </source>
</evidence>
<keyword evidence="4" id="KW-0808">Transferase</keyword>
<keyword evidence="16" id="KW-1185">Reference proteome</keyword>
<dbReference type="InterPro" id="IPR011006">
    <property type="entry name" value="CheY-like_superfamily"/>
</dbReference>
<evidence type="ECO:0000256" key="9">
    <source>
        <dbReference type="PROSITE-ProRule" id="PRU00169"/>
    </source>
</evidence>
<gene>
    <name evidence="15" type="ORF">C7B65_18715</name>
</gene>
<reference evidence="15 16" key="1">
    <citation type="submission" date="2018-02" db="EMBL/GenBank/DDBJ databases">
        <authorList>
            <person name="Cohen D.B."/>
            <person name="Kent A.D."/>
        </authorList>
    </citation>
    <scope>NUCLEOTIDE SEQUENCE [LARGE SCALE GENOMIC DNA]</scope>
    <source>
        <strain evidence="15 16">ULC007</strain>
    </source>
</reference>
<keyword evidence="7" id="KW-0067">ATP-binding</keyword>
<comment type="caution">
    <text evidence="15">The sequence shown here is derived from an EMBL/GenBank/DDBJ whole genome shotgun (WGS) entry which is preliminary data.</text>
</comment>
<evidence type="ECO:0000259" key="12">
    <source>
        <dbReference type="PROSITE" id="PS50110"/>
    </source>
</evidence>
<evidence type="ECO:0000313" key="16">
    <source>
        <dbReference type="Proteomes" id="UP000238634"/>
    </source>
</evidence>
<dbReference type="PROSITE" id="PS50110">
    <property type="entry name" value="RESPONSE_REGULATORY"/>
    <property type="match status" value="1"/>
</dbReference>
<dbReference type="SMART" id="SM00388">
    <property type="entry name" value="HisKA"/>
    <property type="match status" value="1"/>
</dbReference>
<dbReference type="InterPro" id="IPR003594">
    <property type="entry name" value="HATPase_dom"/>
</dbReference>
<dbReference type="InterPro" id="IPR029032">
    <property type="entry name" value="AhpD-like"/>
</dbReference>
<feature type="domain" description="PAS" evidence="13">
    <location>
        <begin position="394"/>
        <end position="464"/>
    </location>
</feature>
<evidence type="ECO:0000256" key="3">
    <source>
        <dbReference type="ARBA" id="ARBA00022553"/>
    </source>
</evidence>
<evidence type="ECO:0000313" key="15">
    <source>
        <dbReference type="EMBL" id="PSB17453.1"/>
    </source>
</evidence>
<evidence type="ECO:0000256" key="8">
    <source>
        <dbReference type="ARBA" id="ARBA00023012"/>
    </source>
</evidence>
<feature type="domain" description="PAC" evidence="14">
    <location>
        <begin position="466"/>
        <end position="518"/>
    </location>
</feature>
<dbReference type="PANTHER" id="PTHR43065:SF46">
    <property type="entry name" value="C4-DICARBOXYLATE TRANSPORT SENSOR PROTEIN DCTB"/>
    <property type="match status" value="1"/>
</dbReference>
<evidence type="ECO:0000256" key="10">
    <source>
        <dbReference type="SAM" id="Coils"/>
    </source>
</evidence>
<dbReference type="InterPro" id="IPR004358">
    <property type="entry name" value="Sig_transdc_His_kin-like_C"/>
</dbReference>
<dbReference type="Gene3D" id="1.10.287.130">
    <property type="match status" value="1"/>
</dbReference>
<dbReference type="InterPro" id="IPR036890">
    <property type="entry name" value="HATPase_C_sf"/>
</dbReference>
<dbReference type="NCBIfam" id="TIGR00229">
    <property type="entry name" value="sensory_box"/>
    <property type="match status" value="2"/>
</dbReference>
<dbReference type="EC" id="2.7.13.3" evidence="2"/>
<feature type="modified residue" description="4-aspartylphosphate" evidence="9">
    <location>
        <position position="825"/>
    </location>
</feature>
<dbReference type="PRINTS" id="PR00344">
    <property type="entry name" value="BCTRLSENSOR"/>
</dbReference>
<feature type="domain" description="Histidine kinase" evidence="11">
    <location>
        <begin position="531"/>
        <end position="755"/>
    </location>
</feature>